<dbReference type="AlphaFoldDB" id="A0A4C1YER4"/>
<dbReference type="PANTHER" id="PTHR10773:SF19">
    <property type="match status" value="1"/>
</dbReference>
<reference evidence="1 2" key="1">
    <citation type="journal article" date="2019" name="Commun. Biol.">
        <title>The bagworm genome reveals a unique fibroin gene that provides high tensile strength.</title>
        <authorList>
            <person name="Kono N."/>
            <person name="Nakamura H."/>
            <person name="Ohtoshi R."/>
            <person name="Tomita M."/>
            <person name="Numata K."/>
            <person name="Arakawa K."/>
        </authorList>
    </citation>
    <scope>NUCLEOTIDE SEQUENCE [LARGE SCALE GENOMIC DNA]</scope>
</reference>
<dbReference type="EMBL" id="BGZK01001214">
    <property type="protein sequence ID" value="GBP74606.1"/>
    <property type="molecule type" value="Genomic_DNA"/>
</dbReference>
<organism evidence="1 2">
    <name type="scientific">Eumeta variegata</name>
    <name type="common">Bagworm moth</name>
    <name type="synonym">Eumeta japonica</name>
    <dbReference type="NCBI Taxonomy" id="151549"/>
    <lineage>
        <taxon>Eukaryota</taxon>
        <taxon>Metazoa</taxon>
        <taxon>Ecdysozoa</taxon>
        <taxon>Arthropoda</taxon>
        <taxon>Hexapoda</taxon>
        <taxon>Insecta</taxon>
        <taxon>Pterygota</taxon>
        <taxon>Neoptera</taxon>
        <taxon>Endopterygota</taxon>
        <taxon>Lepidoptera</taxon>
        <taxon>Glossata</taxon>
        <taxon>Ditrysia</taxon>
        <taxon>Tineoidea</taxon>
        <taxon>Psychidae</taxon>
        <taxon>Oiketicinae</taxon>
        <taxon>Eumeta</taxon>
    </lineage>
</organism>
<dbReference type="PANTHER" id="PTHR10773">
    <property type="entry name" value="DNA-DIRECTED RNA POLYMERASES I, II, AND III SUBUNIT RPABC2"/>
    <property type="match status" value="1"/>
</dbReference>
<evidence type="ECO:0000313" key="1">
    <source>
        <dbReference type="EMBL" id="GBP74606.1"/>
    </source>
</evidence>
<proteinExistence type="predicted"/>
<protein>
    <submittedName>
        <fullName evidence="1">Uncharacterized protein</fullName>
    </submittedName>
</protein>
<comment type="caution">
    <text evidence="1">The sequence shown here is derived from an EMBL/GenBank/DDBJ whole genome shotgun (WGS) entry which is preliminary data.</text>
</comment>
<evidence type="ECO:0000313" key="2">
    <source>
        <dbReference type="Proteomes" id="UP000299102"/>
    </source>
</evidence>
<keyword evidence="2" id="KW-1185">Reference proteome</keyword>
<sequence length="341" mass="39916">MYRDHTAVSAAHFVKPEHYLTQTFHMQIPEQPLNHFQSQHLMMNVPPLHTPHPAPPVPVLEPIALPPPLPPPLPPDPPQPQVSVQYTKSGTVRLRKKYDSSVEERIAQKKNRIRSKYLVREGCDEKCTKKCTENFSELYRHQINKEFWEKSWSERRLFIRNCSDLVDSKRRVKGKQKRRDRKTFSLISENGDKVQVCKIFLLTTLGFKKNNDRVLYNSLKDKRMNISEINDGRGRYTKTPTVDRELLKAHVESFQPRLSLYNEELVPLKKYLPNDITVKAMYNDFREKYPSIKVSYDLYRKNIKSLNISFARRGGEDCQLYSGFEMGWTDLQVQGECATCN</sequence>
<dbReference type="Proteomes" id="UP000299102">
    <property type="component" value="Unassembled WGS sequence"/>
</dbReference>
<name>A0A4C1YER4_EUMVA</name>
<dbReference type="OrthoDB" id="6781302at2759"/>
<gene>
    <name evidence="1" type="ORF">EVAR_49187_1</name>
</gene>
<accession>A0A4C1YER4</accession>